<dbReference type="GO" id="GO:0003677">
    <property type="term" value="F:DNA binding"/>
    <property type="evidence" value="ECO:0007669"/>
    <property type="project" value="InterPro"/>
</dbReference>
<dbReference type="Pfam" id="PF01381">
    <property type="entry name" value="HTH_3"/>
    <property type="match status" value="1"/>
</dbReference>
<name>A0A837DVZ7_9LACO</name>
<dbReference type="SUPFAM" id="SSF47413">
    <property type="entry name" value="lambda repressor-like DNA-binding domains"/>
    <property type="match status" value="1"/>
</dbReference>
<evidence type="ECO:0000313" key="2">
    <source>
        <dbReference type="EMBL" id="KIC04435.1"/>
    </source>
</evidence>
<dbReference type="Proteomes" id="UP000031011">
    <property type="component" value="Unassembled WGS sequence"/>
</dbReference>
<dbReference type="AlphaFoldDB" id="A0A837DVZ7"/>
<evidence type="ECO:0000259" key="1">
    <source>
        <dbReference type="PROSITE" id="PS50943"/>
    </source>
</evidence>
<protein>
    <submittedName>
        <fullName evidence="2">Peptidase s24-like protein</fullName>
    </submittedName>
</protein>
<dbReference type="Pfam" id="PF00717">
    <property type="entry name" value="Peptidase_S24"/>
    <property type="match status" value="1"/>
</dbReference>
<dbReference type="SMART" id="SM00530">
    <property type="entry name" value="HTH_XRE"/>
    <property type="match status" value="1"/>
</dbReference>
<organism evidence="2 3">
    <name type="scientific">Ligilactobacillus ruminis DPC 6832</name>
    <dbReference type="NCBI Taxonomy" id="1402208"/>
    <lineage>
        <taxon>Bacteria</taxon>
        <taxon>Bacillati</taxon>
        <taxon>Bacillota</taxon>
        <taxon>Bacilli</taxon>
        <taxon>Lactobacillales</taxon>
        <taxon>Lactobacillaceae</taxon>
        <taxon>Ligilactobacillus</taxon>
    </lineage>
</organism>
<reference evidence="2 3" key="1">
    <citation type="journal article" date="2015" name="BMC Microbiol.">
        <title>Lactobacillus ruminis strains cluster according to their mammalian gut source.</title>
        <authorList>
            <person name="O' Donnell M.M."/>
            <person name="Harris H.M."/>
            <person name="Lynch D.B."/>
            <person name="Ross R.P."/>
            <person name="O'Toole P.W."/>
        </authorList>
    </citation>
    <scope>NUCLEOTIDE SEQUENCE [LARGE SCALE GENOMIC DNA]</scope>
    <source>
        <strain evidence="2 3">DPC 6832</strain>
    </source>
</reference>
<comment type="caution">
    <text evidence="2">The sequence shown here is derived from an EMBL/GenBank/DDBJ whole genome shotgun (WGS) entry which is preliminary data.</text>
</comment>
<sequence length="215" mass="24106">MSNLGNKEIMAENIRYYLSRLDISRAELAKMLGVSYSSVTGWVNGESYPRIDKIEAMAKIFKVNKSDLVEKRGVEENRIETIVEPIYKTVQIPILSHIACGEPLLIEENATEHVTEPINQLPNGKCFYLRAQGDSMMPTIPNRSLVLVRSQPEVENDEIAAVVLLDTNEATLKRVKYVSGQVLLMPDNPKYEPIVLNGNRPAKIVGKAVRITIEL</sequence>
<dbReference type="InterPro" id="IPR001387">
    <property type="entry name" value="Cro/C1-type_HTH"/>
</dbReference>
<dbReference type="Gene3D" id="2.10.109.10">
    <property type="entry name" value="Umud Fragment, subunit A"/>
    <property type="match status" value="1"/>
</dbReference>
<accession>A0A837DVZ7</accession>
<gene>
    <name evidence="2" type="ORF">LRN_0693</name>
</gene>
<dbReference type="InterPro" id="IPR050077">
    <property type="entry name" value="LexA_repressor"/>
</dbReference>
<dbReference type="InterPro" id="IPR015927">
    <property type="entry name" value="Peptidase_S24_S26A/B/C"/>
</dbReference>
<dbReference type="CDD" id="cd06529">
    <property type="entry name" value="S24_LexA-like"/>
    <property type="match status" value="1"/>
</dbReference>
<evidence type="ECO:0000313" key="3">
    <source>
        <dbReference type="Proteomes" id="UP000031011"/>
    </source>
</evidence>
<dbReference type="Gene3D" id="1.10.260.40">
    <property type="entry name" value="lambda repressor-like DNA-binding domains"/>
    <property type="match status" value="1"/>
</dbReference>
<dbReference type="InterPro" id="IPR036286">
    <property type="entry name" value="LexA/Signal_pep-like_sf"/>
</dbReference>
<dbReference type="PROSITE" id="PS50943">
    <property type="entry name" value="HTH_CROC1"/>
    <property type="match status" value="1"/>
</dbReference>
<dbReference type="InterPro" id="IPR010982">
    <property type="entry name" value="Lambda_DNA-bd_dom_sf"/>
</dbReference>
<dbReference type="PANTHER" id="PTHR33516">
    <property type="entry name" value="LEXA REPRESSOR"/>
    <property type="match status" value="1"/>
</dbReference>
<dbReference type="CDD" id="cd00093">
    <property type="entry name" value="HTH_XRE"/>
    <property type="match status" value="1"/>
</dbReference>
<dbReference type="PANTHER" id="PTHR33516:SF2">
    <property type="entry name" value="LEXA REPRESSOR-RELATED"/>
    <property type="match status" value="1"/>
</dbReference>
<dbReference type="SUPFAM" id="SSF51306">
    <property type="entry name" value="LexA/Signal peptidase"/>
    <property type="match status" value="1"/>
</dbReference>
<feature type="domain" description="HTH cro/C1-type" evidence="1">
    <location>
        <begin position="14"/>
        <end position="68"/>
    </location>
</feature>
<dbReference type="InterPro" id="IPR039418">
    <property type="entry name" value="LexA-like"/>
</dbReference>
<dbReference type="EMBL" id="AWYA01000104">
    <property type="protein sequence ID" value="KIC04435.1"/>
    <property type="molecule type" value="Genomic_DNA"/>
</dbReference>
<proteinExistence type="predicted"/>